<feature type="domain" description="Outer membrane protein beta-barrel" evidence="1">
    <location>
        <begin position="19"/>
        <end position="220"/>
    </location>
</feature>
<dbReference type="RefSeq" id="WP_343333939.1">
    <property type="nucleotide sequence ID" value="NZ_JAPOHD010000027.1"/>
</dbReference>
<organism evidence="2 3">
    <name type="scientific">Draconibacterium aestuarii</name>
    <dbReference type="NCBI Taxonomy" id="2998507"/>
    <lineage>
        <taxon>Bacteria</taxon>
        <taxon>Pseudomonadati</taxon>
        <taxon>Bacteroidota</taxon>
        <taxon>Bacteroidia</taxon>
        <taxon>Marinilabiliales</taxon>
        <taxon>Prolixibacteraceae</taxon>
        <taxon>Draconibacterium</taxon>
    </lineage>
</organism>
<proteinExistence type="predicted"/>
<keyword evidence="3" id="KW-1185">Reference proteome</keyword>
<reference evidence="2" key="1">
    <citation type="submission" date="2022-11" db="EMBL/GenBank/DDBJ databases">
        <title>Marilongibacter aestuarii gen. nov., sp. nov., isolated from tidal flat sediment.</title>
        <authorList>
            <person name="Jiayan W."/>
        </authorList>
    </citation>
    <scope>NUCLEOTIDE SEQUENCE</scope>
    <source>
        <strain evidence="2">Z1-6</strain>
    </source>
</reference>
<name>A0A9X3F6S9_9BACT</name>
<dbReference type="Proteomes" id="UP001145087">
    <property type="component" value="Unassembled WGS sequence"/>
</dbReference>
<dbReference type="Pfam" id="PF13568">
    <property type="entry name" value="OMP_b-brl_2"/>
    <property type="match status" value="1"/>
</dbReference>
<dbReference type="InterPro" id="IPR025665">
    <property type="entry name" value="Beta-barrel_OMP_2"/>
</dbReference>
<evidence type="ECO:0000259" key="1">
    <source>
        <dbReference type="Pfam" id="PF13568"/>
    </source>
</evidence>
<gene>
    <name evidence="2" type="ORF">OU798_14740</name>
</gene>
<protein>
    <submittedName>
        <fullName evidence="2">Porin family protein</fullName>
    </submittedName>
</protein>
<accession>A0A9X3F6S9</accession>
<evidence type="ECO:0000313" key="2">
    <source>
        <dbReference type="EMBL" id="MCY1721611.1"/>
    </source>
</evidence>
<comment type="caution">
    <text evidence="2">The sequence shown here is derived from an EMBL/GenBank/DDBJ whole genome shotgun (WGS) entry which is preliminary data.</text>
</comment>
<sequence length="253" mass="28870">MKKIIISILLVIGCISSYAQKQKINYLTTFDDKLIHFGFTIGVNTLDFNIANYNPIGENPDFIPFQNSPNDKVTGSDVIRSDVATLIPGFTVGIISSLRLSEDFNLRFLPGLSFGERQLTYNVPVIDINIYDESLSYYSIKSTFLDFPLLIKYKARRINNDRPYVIFGGAYRQDISRTAQEDLIKLKSGGFYAEAGGGWDHYFPFFRFSVEAKFSFGLNNQLGDLPAPTQRLYYSQSIKNMRSKIFTLCFHFE</sequence>
<evidence type="ECO:0000313" key="3">
    <source>
        <dbReference type="Proteomes" id="UP001145087"/>
    </source>
</evidence>
<dbReference type="EMBL" id="JAPOHD010000027">
    <property type="protein sequence ID" value="MCY1721611.1"/>
    <property type="molecule type" value="Genomic_DNA"/>
</dbReference>
<dbReference type="AlphaFoldDB" id="A0A9X3F6S9"/>